<dbReference type="InterPro" id="IPR009003">
    <property type="entry name" value="Peptidase_S1_PA"/>
</dbReference>
<protein>
    <recommendedName>
        <fullName evidence="4">Serine protease</fullName>
    </recommendedName>
</protein>
<proteinExistence type="predicted"/>
<keyword evidence="1" id="KW-0720">Serine protease</keyword>
<organism evidence="2 3">
    <name type="scientific">Paenibacillus shirakamiensis</name>
    <dbReference type="NCBI Taxonomy" id="1265935"/>
    <lineage>
        <taxon>Bacteria</taxon>
        <taxon>Bacillati</taxon>
        <taxon>Bacillota</taxon>
        <taxon>Bacilli</taxon>
        <taxon>Bacillales</taxon>
        <taxon>Paenibacillaceae</taxon>
        <taxon>Paenibacillus</taxon>
    </lineage>
</organism>
<reference evidence="2 3" key="1">
    <citation type="submission" date="2021-03" db="EMBL/GenBank/DDBJ databases">
        <title>Genomic Encyclopedia of Type Strains, Phase IV (KMG-IV): sequencing the most valuable type-strain genomes for metagenomic binning, comparative biology and taxonomic classification.</title>
        <authorList>
            <person name="Goeker M."/>
        </authorList>
    </citation>
    <scope>NUCLEOTIDE SEQUENCE [LARGE SCALE GENOMIC DNA]</scope>
    <source>
        <strain evidence="2 3">DSM 26806</strain>
    </source>
</reference>
<dbReference type="EMBL" id="JAGGLD010000003">
    <property type="protein sequence ID" value="MBP2000898.1"/>
    <property type="molecule type" value="Genomic_DNA"/>
</dbReference>
<evidence type="ECO:0008006" key="4">
    <source>
        <dbReference type="Google" id="ProtNLM"/>
    </source>
</evidence>
<name>A0ABS4JGP7_9BACL</name>
<evidence type="ECO:0000256" key="1">
    <source>
        <dbReference type="ARBA" id="ARBA00022825"/>
    </source>
</evidence>
<evidence type="ECO:0000313" key="2">
    <source>
        <dbReference type="EMBL" id="MBP2000898.1"/>
    </source>
</evidence>
<accession>A0ABS4JGP7</accession>
<dbReference type="SUPFAM" id="SSF50494">
    <property type="entry name" value="Trypsin-like serine proteases"/>
    <property type="match status" value="1"/>
</dbReference>
<evidence type="ECO:0000313" key="3">
    <source>
        <dbReference type="Proteomes" id="UP001519288"/>
    </source>
</evidence>
<dbReference type="Proteomes" id="UP001519288">
    <property type="component" value="Unassembled WGS sequence"/>
</dbReference>
<keyword evidence="1" id="KW-0645">Protease</keyword>
<comment type="caution">
    <text evidence="2">The sequence shown here is derived from an EMBL/GenBank/DDBJ whole genome shotgun (WGS) entry which is preliminary data.</text>
</comment>
<keyword evidence="1" id="KW-0378">Hydrolase</keyword>
<keyword evidence="3" id="KW-1185">Reference proteome</keyword>
<dbReference type="RefSeq" id="WP_209861476.1">
    <property type="nucleotide sequence ID" value="NZ_JAGGLD010000003.1"/>
</dbReference>
<gene>
    <name evidence="2" type="ORF">J2Z69_001941</name>
</gene>
<sequence length="364" mass="39370">MASFASAFALKEQISKSMLKKPGIHGIGVGMNQIGNLKAGAAIIIYTDKVVVSTRSKSSMIYRKHGRRIRVPVHIHHCPKFCCHSASKAQPYQKKVRPLIAGYSIGTAKSSGTAGLIVTDVKHGGHFVLSNNHVLNATNSAAFSPTLQPGGADGGTLKKDRIGKLNKFIQLQDNQTNYLDAALSKPLTASLLAPKYAKVGCVPGHVSSYRIGDTFKKVGRTSGLVTGKVHSIHTDTAVSYFGYARLSFAVFKNQTVIKSKTPVSLPGDSGSVWLTSDHYAAAVNFAGSSDGKLSIAYPVEWFMQVFGTRTALPKGAGTVKTPHMLGKEKRLYTQPLSTSEIQKIRVQKARCHPWKKTFPHKKIQ</sequence>